<proteinExistence type="predicted"/>
<organism evidence="3 4">
    <name type="scientific">Cinchona calisaya</name>
    <dbReference type="NCBI Taxonomy" id="153742"/>
    <lineage>
        <taxon>Eukaryota</taxon>
        <taxon>Viridiplantae</taxon>
        <taxon>Streptophyta</taxon>
        <taxon>Embryophyta</taxon>
        <taxon>Tracheophyta</taxon>
        <taxon>Spermatophyta</taxon>
        <taxon>Magnoliopsida</taxon>
        <taxon>eudicotyledons</taxon>
        <taxon>Gunneridae</taxon>
        <taxon>Pentapetalae</taxon>
        <taxon>asterids</taxon>
        <taxon>lamiids</taxon>
        <taxon>Gentianales</taxon>
        <taxon>Rubiaceae</taxon>
        <taxon>Cinchonoideae</taxon>
        <taxon>Cinchoneae</taxon>
        <taxon>Cinchona</taxon>
    </lineage>
</organism>
<keyword evidence="2" id="KW-1133">Transmembrane helix</keyword>
<protein>
    <submittedName>
        <fullName evidence="3">Uncharacterized protein</fullName>
    </submittedName>
</protein>
<feature type="region of interest" description="Disordered" evidence="1">
    <location>
        <begin position="50"/>
        <end position="98"/>
    </location>
</feature>
<gene>
    <name evidence="3" type="ORF">ACH5RR_027442</name>
</gene>
<evidence type="ECO:0000313" key="4">
    <source>
        <dbReference type="Proteomes" id="UP001630127"/>
    </source>
</evidence>
<dbReference type="AlphaFoldDB" id="A0ABD2Z8V3"/>
<keyword evidence="2" id="KW-0472">Membrane</keyword>
<name>A0ABD2Z8V3_9GENT</name>
<comment type="caution">
    <text evidence="3">The sequence shown here is derived from an EMBL/GenBank/DDBJ whole genome shotgun (WGS) entry which is preliminary data.</text>
</comment>
<reference evidence="3 4" key="1">
    <citation type="submission" date="2024-11" db="EMBL/GenBank/DDBJ databases">
        <title>A near-complete genome assembly of Cinchona calisaya.</title>
        <authorList>
            <person name="Lian D.C."/>
            <person name="Zhao X.W."/>
            <person name="Wei L."/>
        </authorList>
    </citation>
    <scope>NUCLEOTIDE SEQUENCE [LARGE SCALE GENOMIC DNA]</scope>
    <source>
        <tissue evidence="3">Nenye</tissue>
    </source>
</reference>
<sequence>MIQTGDRLITEINMAKSIERLVICMAMMILVMTTTTADARASSSSMFRVSAAEKPLKEELQNQQTTPITEMQDYGGGSTPNVGKGSSAAPVPHAAPIV</sequence>
<evidence type="ECO:0000256" key="2">
    <source>
        <dbReference type="SAM" id="Phobius"/>
    </source>
</evidence>
<feature type="transmembrane region" description="Helical" evidence="2">
    <location>
        <begin position="21"/>
        <end position="39"/>
    </location>
</feature>
<dbReference type="Proteomes" id="UP001630127">
    <property type="component" value="Unassembled WGS sequence"/>
</dbReference>
<accession>A0ABD2Z8V3</accession>
<keyword evidence="2" id="KW-0812">Transmembrane</keyword>
<evidence type="ECO:0000313" key="3">
    <source>
        <dbReference type="EMBL" id="KAL3514725.1"/>
    </source>
</evidence>
<keyword evidence="4" id="KW-1185">Reference proteome</keyword>
<evidence type="ECO:0000256" key="1">
    <source>
        <dbReference type="SAM" id="MobiDB-lite"/>
    </source>
</evidence>
<dbReference type="EMBL" id="JBJUIK010000011">
    <property type="protein sequence ID" value="KAL3514725.1"/>
    <property type="molecule type" value="Genomic_DNA"/>
</dbReference>